<evidence type="ECO:0000256" key="4">
    <source>
        <dbReference type="ARBA" id="ARBA00022490"/>
    </source>
</evidence>
<evidence type="ECO:0000256" key="3">
    <source>
        <dbReference type="ARBA" id="ARBA00009316"/>
    </source>
</evidence>
<reference evidence="8" key="1">
    <citation type="submission" date="2025-08" db="UniProtKB">
        <authorList>
            <consortium name="Ensembl"/>
        </authorList>
    </citation>
    <scope>IDENTIFICATION</scope>
</reference>
<dbReference type="GO" id="GO:0005929">
    <property type="term" value="C:cilium"/>
    <property type="evidence" value="ECO:0007669"/>
    <property type="project" value="UniProtKB-SubCell"/>
</dbReference>
<dbReference type="STRING" id="7757.ENSPMAP00000008354"/>
<dbReference type="PANTHER" id="PTHR23162:SF10">
    <property type="entry name" value="FI13205P"/>
    <property type="match status" value="1"/>
</dbReference>
<reference evidence="8" key="2">
    <citation type="submission" date="2025-09" db="UniProtKB">
        <authorList>
            <consortium name="Ensembl"/>
        </authorList>
    </citation>
    <scope>IDENTIFICATION</scope>
</reference>
<dbReference type="GO" id="GO:0005813">
    <property type="term" value="C:centrosome"/>
    <property type="evidence" value="ECO:0007669"/>
    <property type="project" value="TreeGrafter"/>
</dbReference>
<dbReference type="GO" id="GO:1902017">
    <property type="term" value="P:regulation of cilium assembly"/>
    <property type="evidence" value="ECO:0007669"/>
    <property type="project" value="TreeGrafter"/>
</dbReference>
<keyword evidence="6" id="KW-0206">Cytoskeleton</keyword>
<dbReference type="AlphaFoldDB" id="S4RT14"/>
<proteinExistence type="inferred from homology"/>
<dbReference type="Ensembl" id="ENSPMAT00000008392.1">
    <property type="protein sequence ID" value="ENSPMAP00000008354.1"/>
    <property type="gene ID" value="ENSPMAG00000007590.1"/>
</dbReference>
<organism evidence="8">
    <name type="scientific">Petromyzon marinus</name>
    <name type="common">Sea lamprey</name>
    <dbReference type="NCBI Taxonomy" id="7757"/>
    <lineage>
        <taxon>Eukaryota</taxon>
        <taxon>Metazoa</taxon>
        <taxon>Chordata</taxon>
        <taxon>Craniata</taxon>
        <taxon>Vertebrata</taxon>
        <taxon>Cyclostomata</taxon>
        <taxon>Hyperoartia</taxon>
        <taxon>Petromyzontiformes</taxon>
        <taxon>Petromyzontidae</taxon>
        <taxon>Petromyzon</taxon>
    </lineage>
</organism>
<feature type="compositionally biased region" description="Basic and acidic residues" evidence="7">
    <location>
        <begin position="98"/>
        <end position="110"/>
    </location>
</feature>
<dbReference type="PANTHER" id="PTHR23162">
    <property type="entry name" value="OUTER DENSE FIBER OF SPERM TAILS 2"/>
    <property type="match status" value="1"/>
</dbReference>
<dbReference type="InterPro" id="IPR026099">
    <property type="entry name" value="Odf2-rel"/>
</dbReference>
<sequence length="206" mass="21719">TPRGRSRGPWIPPGKTSVRDKTYAWEGPTHRLEISPPRGADAGGTRPGLHVSDLTTTDVADGARGEEGAEGDGEAATAFEKTVDGLLAQVSSLQAQVDQERRDRARERAASEGAAWRQRRRAGGAAAAPCPGDVDLSPHENEGLRRRSLEMRAAPNGDSARTPGGGADGRDRLLGQLLEAEAVGASAAKQVAALRDFVSRMRHVSS</sequence>
<evidence type="ECO:0000256" key="1">
    <source>
        <dbReference type="ARBA" id="ARBA00004114"/>
    </source>
</evidence>
<evidence type="ECO:0000256" key="2">
    <source>
        <dbReference type="ARBA" id="ARBA00004138"/>
    </source>
</evidence>
<dbReference type="GO" id="GO:0005814">
    <property type="term" value="C:centriole"/>
    <property type="evidence" value="ECO:0007669"/>
    <property type="project" value="UniProtKB-SubCell"/>
</dbReference>
<comment type="subcellular location">
    <subcellularLocation>
        <location evidence="2">Cell projection</location>
        <location evidence="2">Cilium</location>
    </subcellularLocation>
    <subcellularLocation>
        <location evidence="1">Cytoplasm</location>
        <location evidence="1">Cytoskeleton</location>
        <location evidence="1">Microtubule organizing center</location>
        <location evidence="1">Centrosome</location>
        <location evidence="1">Centriole</location>
    </subcellularLocation>
</comment>
<name>S4RT14_PETMA</name>
<evidence type="ECO:0000256" key="7">
    <source>
        <dbReference type="SAM" id="MobiDB-lite"/>
    </source>
</evidence>
<evidence type="ECO:0000256" key="5">
    <source>
        <dbReference type="ARBA" id="ARBA00023054"/>
    </source>
</evidence>
<evidence type="ECO:0000256" key="6">
    <source>
        <dbReference type="ARBA" id="ARBA00023212"/>
    </source>
</evidence>
<dbReference type="HOGENOM" id="CLU_1334627_0_0_1"/>
<feature type="compositionally biased region" description="Basic and acidic residues" evidence="7">
    <location>
        <begin position="136"/>
        <end position="150"/>
    </location>
</feature>
<evidence type="ECO:0000313" key="8">
    <source>
        <dbReference type="Ensembl" id="ENSPMAP00000008354.1"/>
    </source>
</evidence>
<protein>
    <submittedName>
        <fullName evidence="8">Uncharacterized protein</fullName>
    </submittedName>
</protein>
<feature type="region of interest" description="Disordered" evidence="7">
    <location>
        <begin position="1"/>
        <end position="75"/>
    </location>
</feature>
<feature type="compositionally biased region" description="Basic and acidic residues" evidence="7">
    <location>
        <begin position="17"/>
        <end position="33"/>
    </location>
</feature>
<comment type="similarity">
    <text evidence="3">Belongs to the ODF2 family.</text>
</comment>
<accession>S4RT14</accession>
<keyword evidence="4" id="KW-0963">Cytoplasm</keyword>
<keyword evidence="5" id="KW-0175">Coiled coil</keyword>
<feature type="region of interest" description="Disordered" evidence="7">
    <location>
        <begin position="93"/>
        <end position="172"/>
    </location>
</feature>